<sequence>MVQEYKGPYQYSDKVVGDWNSDEIGVYYCGYLSNGKLTVLYVGRGVGDGGIRGRLLNHLRNDYWPDVTHFGYRVCSTTKEAEDFEASEIKRLQPKYNKQGK</sequence>
<reference evidence="1 2" key="1">
    <citation type="journal article" date="2016" name="Nat. Commun.">
        <title>Thousands of microbial genomes shed light on interconnected biogeochemical processes in an aquifer system.</title>
        <authorList>
            <person name="Anantharaman K."/>
            <person name="Brown C.T."/>
            <person name="Hug L.A."/>
            <person name="Sharon I."/>
            <person name="Castelle C.J."/>
            <person name="Probst A.J."/>
            <person name="Thomas B.C."/>
            <person name="Singh A."/>
            <person name="Wilkins M.J."/>
            <person name="Karaoz U."/>
            <person name="Brodie E.L."/>
            <person name="Williams K.H."/>
            <person name="Hubbard S.S."/>
            <person name="Banfield J.F."/>
        </authorList>
    </citation>
    <scope>NUCLEOTIDE SEQUENCE [LARGE SCALE GENOMIC DNA]</scope>
</reference>
<dbReference type="SUPFAM" id="SSF82771">
    <property type="entry name" value="GIY-YIG endonuclease"/>
    <property type="match status" value="1"/>
</dbReference>
<evidence type="ECO:0000313" key="1">
    <source>
        <dbReference type="EMBL" id="OGY50930.1"/>
    </source>
</evidence>
<name>A0A1G1YGT2_9BACT</name>
<comment type="caution">
    <text evidence="1">The sequence shown here is derived from an EMBL/GenBank/DDBJ whole genome shotgun (WGS) entry which is preliminary data.</text>
</comment>
<gene>
    <name evidence="1" type="ORF">A3J59_00285</name>
</gene>
<proteinExistence type="predicted"/>
<dbReference type="EMBL" id="MHIL01000026">
    <property type="protein sequence ID" value="OGY50930.1"/>
    <property type="molecule type" value="Genomic_DNA"/>
</dbReference>
<evidence type="ECO:0008006" key="3">
    <source>
        <dbReference type="Google" id="ProtNLM"/>
    </source>
</evidence>
<dbReference type="STRING" id="1797542.A3J59_00285"/>
<evidence type="ECO:0000313" key="2">
    <source>
        <dbReference type="Proteomes" id="UP000177310"/>
    </source>
</evidence>
<dbReference type="AlphaFoldDB" id="A0A1G1YGT2"/>
<dbReference type="Proteomes" id="UP000177310">
    <property type="component" value="Unassembled WGS sequence"/>
</dbReference>
<organism evidence="1 2">
    <name type="scientific">Candidatus Buchananbacteria bacterium RIFCSPHIGHO2_02_FULL_56_16</name>
    <dbReference type="NCBI Taxonomy" id="1797542"/>
    <lineage>
        <taxon>Bacteria</taxon>
        <taxon>Candidatus Buchananiibacteriota</taxon>
    </lineage>
</organism>
<dbReference type="InterPro" id="IPR035901">
    <property type="entry name" value="GIY-YIG_endonuc_sf"/>
</dbReference>
<protein>
    <recommendedName>
        <fullName evidence="3">GIY-YIG domain-containing protein</fullName>
    </recommendedName>
</protein>
<dbReference type="Gene3D" id="3.40.1440.10">
    <property type="entry name" value="GIY-YIG endonuclease"/>
    <property type="match status" value="1"/>
</dbReference>
<accession>A0A1G1YGT2</accession>